<dbReference type="EMBL" id="JASPKZ010009358">
    <property type="protein sequence ID" value="KAJ9577428.1"/>
    <property type="molecule type" value="Genomic_DNA"/>
</dbReference>
<reference evidence="2" key="2">
    <citation type="submission" date="2023-05" db="EMBL/GenBank/DDBJ databases">
        <authorList>
            <person name="Fouks B."/>
        </authorList>
    </citation>
    <scope>NUCLEOTIDE SEQUENCE</scope>
    <source>
        <strain evidence="2">Stay&amp;Tobe</strain>
        <tissue evidence="2">Testes</tissue>
    </source>
</reference>
<protein>
    <submittedName>
        <fullName evidence="2">Uncharacterized protein</fullName>
    </submittedName>
</protein>
<proteinExistence type="predicted"/>
<comment type="caution">
    <text evidence="2">The sequence shown here is derived from an EMBL/GenBank/DDBJ whole genome shotgun (WGS) entry which is preliminary data.</text>
</comment>
<evidence type="ECO:0000313" key="3">
    <source>
        <dbReference type="Proteomes" id="UP001233999"/>
    </source>
</evidence>
<sequence length="180" mass="20326">MRKNQQFYSVCLLGLFVLAIIVALRFRNLSQEDIEYFDFSNGQSSQEDPCENVKCEKGYFCQPVEPDCGIQPCPVLSPKCVKIPTDPGCEEVPENPCYNDNITCLRGYYCEPQYQPCSVSPARRTGPKCMPIPFEDGKPSREYSPCSNVSCPADSYCKFTIIYCITTPCNQFPPVCTKFI</sequence>
<dbReference type="Proteomes" id="UP001233999">
    <property type="component" value="Unassembled WGS sequence"/>
</dbReference>
<keyword evidence="1" id="KW-0812">Transmembrane</keyword>
<keyword evidence="1" id="KW-0472">Membrane</keyword>
<evidence type="ECO:0000313" key="2">
    <source>
        <dbReference type="EMBL" id="KAJ9577428.1"/>
    </source>
</evidence>
<feature type="transmembrane region" description="Helical" evidence="1">
    <location>
        <begin position="7"/>
        <end position="26"/>
    </location>
</feature>
<name>A0AAD7ZBD8_DIPPU</name>
<keyword evidence="1" id="KW-1133">Transmembrane helix</keyword>
<dbReference type="AlphaFoldDB" id="A0AAD7ZBD8"/>
<organism evidence="2 3">
    <name type="scientific">Diploptera punctata</name>
    <name type="common">Pacific beetle cockroach</name>
    <dbReference type="NCBI Taxonomy" id="6984"/>
    <lineage>
        <taxon>Eukaryota</taxon>
        <taxon>Metazoa</taxon>
        <taxon>Ecdysozoa</taxon>
        <taxon>Arthropoda</taxon>
        <taxon>Hexapoda</taxon>
        <taxon>Insecta</taxon>
        <taxon>Pterygota</taxon>
        <taxon>Neoptera</taxon>
        <taxon>Polyneoptera</taxon>
        <taxon>Dictyoptera</taxon>
        <taxon>Blattodea</taxon>
        <taxon>Blaberoidea</taxon>
        <taxon>Blaberidae</taxon>
        <taxon>Diplopterinae</taxon>
        <taxon>Diploptera</taxon>
    </lineage>
</organism>
<reference evidence="2" key="1">
    <citation type="journal article" date="2023" name="IScience">
        <title>Live-bearing cockroach genome reveals convergent evolutionary mechanisms linked to viviparity in insects and beyond.</title>
        <authorList>
            <person name="Fouks B."/>
            <person name="Harrison M.C."/>
            <person name="Mikhailova A.A."/>
            <person name="Marchal E."/>
            <person name="English S."/>
            <person name="Carruthers M."/>
            <person name="Jennings E.C."/>
            <person name="Chiamaka E.L."/>
            <person name="Frigard R.A."/>
            <person name="Pippel M."/>
            <person name="Attardo G.M."/>
            <person name="Benoit J.B."/>
            <person name="Bornberg-Bauer E."/>
            <person name="Tobe S.S."/>
        </authorList>
    </citation>
    <scope>NUCLEOTIDE SEQUENCE</scope>
    <source>
        <strain evidence="2">Stay&amp;Tobe</strain>
    </source>
</reference>
<evidence type="ECO:0000256" key="1">
    <source>
        <dbReference type="SAM" id="Phobius"/>
    </source>
</evidence>
<keyword evidence="3" id="KW-1185">Reference proteome</keyword>
<accession>A0AAD7ZBD8</accession>
<gene>
    <name evidence="2" type="ORF">L9F63_005999</name>
</gene>